<feature type="compositionally biased region" description="Basic residues" evidence="1">
    <location>
        <begin position="20"/>
        <end position="32"/>
    </location>
</feature>
<dbReference type="Proteomes" id="UP000807115">
    <property type="component" value="Chromosome 5"/>
</dbReference>
<reference evidence="2" key="2">
    <citation type="submission" date="2020-10" db="EMBL/GenBank/DDBJ databases">
        <authorList>
            <person name="Cooper E.A."/>
            <person name="Brenton Z.W."/>
            <person name="Flinn B.S."/>
            <person name="Jenkins J."/>
            <person name="Shu S."/>
            <person name="Flowers D."/>
            <person name="Luo F."/>
            <person name="Wang Y."/>
            <person name="Xia P."/>
            <person name="Barry K."/>
            <person name="Daum C."/>
            <person name="Lipzen A."/>
            <person name="Yoshinaga Y."/>
            <person name="Schmutz J."/>
            <person name="Saski C."/>
            <person name="Vermerris W."/>
            <person name="Kresovich S."/>
        </authorList>
    </citation>
    <scope>NUCLEOTIDE SEQUENCE</scope>
</reference>
<evidence type="ECO:0000313" key="2">
    <source>
        <dbReference type="EMBL" id="KAG0528932.1"/>
    </source>
</evidence>
<proteinExistence type="predicted"/>
<organism evidence="2 3">
    <name type="scientific">Sorghum bicolor</name>
    <name type="common">Sorghum</name>
    <name type="synonym">Sorghum vulgare</name>
    <dbReference type="NCBI Taxonomy" id="4558"/>
    <lineage>
        <taxon>Eukaryota</taxon>
        <taxon>Viridiplantae</taxon>
        <taxon>Streptophyta</taxon>
        <taxon>Embryophyta</taxon>
        <taxon>Tracheophyta</taxon>
        <taxon>Spermatophyta</taxon>
        <taxon>Magnoliopsida</taxon>
        <taxon>Liliopsida</taxon>
        <taxon>Poales</taxon>
        <taxon>Poaceae</taxon>
        <taxon>PACMAD clade</taxon>
        <taxon>Panicoideae</taxon>
        <taxon>Andropogonodae</taxon>
        <taxon>Andropogoneae</taxon>
        <taxon>Sorghinae</taxon>
        <taxon>Sorghum</taxon>
    </lineage>
</organism>
<feature type="compositionally biased region" description="Pro residues" evidence="1">
    <location>
        <begin position="1"/>
        <end position="19"/>
    </location>
</feature>
<evidence type="ECO:0000313" key="3">
    <source>
        <dbReference type="Proteomes" id="UP000807115"/>
    </source>
</evidence>
<gene>
    <name evidence="2" type="ORF">BDA96_05G054400</name>
</gene>
<feature type="region of interest" description="Disordered" evidence="1">
    <location>
        <begin position="1"/>
        <end position="59"/>
    </location>
</feature>
<sequence length="142" mass="14951">MAPPPPPRLSTCPCQPPPQRQRRLRVLPLRRRPSPDGWVTHWRGGSSATSPLHDCGQAGRWRHRIPGGRHSRRGPTALMPAPAAAPLAVTSAGWSHPGLLTPHLPPGAAALARAAGCLGPLRGPPVRLISIGSIAVSSLSLF</sequence>
<reference evidence="2" key="1">
    <citation type="journal article" date="2019" name="BMC Genomics">
        <title>A new reference genome for Sorghum bicolor reveals high levels of sequence similarity between sweet and grain genotypes: implications for the genetics of sugar metabolism.</title>
        <authorList>
            <person name="Cooper E.A."/>
            <person name="Brenton Z.W."/>
            <person name="Flinn B.S."/>
            <person name="Jenkins J."/>
            <person name="Shu S."/>
            <person name="Flowers D."/>
            <person name="Luo F."/>
            <person name="Wang Y."/>
            <person name="Xia P."/>
            <person name="Barry K."/>
            <person name="Daum C."/>
            <person name="Lipzen A."/>
            <person name="Yoshinaga Y."/>
            <person name="Schmutz J."/>
            <person name="Saski C."/>
            <person name="Vermerris W."/>
            <person name="Kresovich S."/>
        </authorList>
    </citation>
    <scope>NUCLEOTIDE SEQUENCE</scope>
</reference>
<evidence type="ECO:0000256" key="1">
    <source>
        <dbReference type="SAM" id="MobiDB-lite"/>
    </source>
</evidence>
<name>A0A921QVU2_SORBI</name>
<comment type="caution">
    <text evidence="2">The sequence shown here is derived from an EMBL/GenBank/DDBJ whole genome shotgun (WGS) entry which is preliminary data.</text>
</comment>
<accession>A0A921QVU2</accession>
<dbReference type="AlphaFoldDB" id="A0A921QVU2"/>
<dbReference type="EMBL" id="CM027684">
    <property type="protein sequence ID" value="KAG0528932.1"/>
    <property type="molecule type" value="Genomic_DNA"/>
</dbReference>
<protein>
    <submittedName>
        <fullName evidence="2">Uncharacterized protein</fullName>
    </submittedName>
</protein>